<proteinExistence type="predicted"/>
<reference evidence="3 4" key="1">
    <citation type="submission" date="2019-03" db="EMBL/GenBank/DDBJ databases">
        <title>Genomics of glacier-inhabiting Cryobacterium strains.</title>
        <authorList>
            <person name="Liu Q."/>
            <person name="Xin Y.-H."/>
        </authorList>
    </citation>
    <scope>NUCLEOTIDE SEQUENCE [LARGE SCALE GENOMIC DNA]</scope>
    <source>
        <strain evidence="3 4">Sr47</strain>
    </source>
</reference>
<dbReference type="Gene3D" id="1.10.10.60">
    <property type="entry name" value="Homeodomain-like"/>
    <property type="match status" value="1"/>
</dbReference>
<dbReference type="InterPro" id="IPR051917">
    <property type="entry name" value="Transposase-Integrase"/>
</dbReference>
<comment type="caution">
    <text evidence="3">The sequence shown here is derived from an EMBL/GenBank/DDBJ whole genome shotgun (WGS) entry which is preliminary data.</text>
</comment>
<name>A0A4R8UHD0_9MICO</name>
<feature type="compositionally biased region" description="Polar residues" evidence="1">
    <location>
        <begin position="137"/>
        <end position="149"/>
    </location>
</feature>
<protein>
    <recommendedName>
        <fullName evidence="2">Transposase IS30-like HTH domain-containing protein</fullName>
    </recommendedName>
</protein>
<dbReference type="PANTHER" id="PTHR10948:SF23">
    <property type="entry name" value="TRANSPOSASE INSI FOR INSERTION SEQUENCE ELEMENT IS30A-RELATED"/>
    <property type="match status" value="1"/>
</dbReference>
<dbReference type="GO" id="GO:0004803">
    <property type="term" value="F:transposase activity"/>
    <property type="evidence" value="ECO:0007669"/>
    <property type="project" value="TreeGrafter"/>
</dbReference>
<dbReference type="GO" id="GO:0032196">
    <property type="term" value="P:transposition"/>
    <property type="evidence" value="ECO:0007669"/>
    <property type="project" value="TreeGrafter"/>
</dbReference>
<sequence>MKMGRRGRKRNLNREDEYWKLILAGIGPIAAATRVGIGRTTCHRWRSQRGGIAPLRLAEADRHERHLNLIERDRIALFRREGCSIREISRRLGRSPSTISREVRRNMRKHDRGQYELSWPTPAPERRRAGRELAASGKTSSSATWSRRS</sequence>
<dbReference type="PANTHER" id="PTHR10948">
    <property type="entry name" value="TRANSPOSASE"/>
    <property type="match status" value="1"/>
</dbReference>
<feature type="region of interest" description="Disordered" evidence="1">
    <location>
        <begin position="94"/>
        <end position="149"/>
    </location>
</feature>
<evidence type="ECO:0000313" key="3">
    <source>
        <dbReference type="EMBL" id="TFB55981.1"/>
    </source>
</evidence>
<evidence type="ECO:0000313" key="4">
    <source>
        <dbReference type="Proteomes" id="UP000297866"/>
    </source>
</evidence>
<dbReference type="Proteomes" id="UP000297866">
    <property type="component" value="Unassembled WGS sequence"/>
</dbReference>
<gene>
    <name evidence="3" type="ORF">E3O23_01975</name>
</gene>
<organism evidence="3 4">
    <name type="scientific">Cryobacterium tagatosivorans</name>
    <dbReference type="NCBI Taxonomy" id="1259199"/>
    <lineage>
        <taxon>Bacteria</taxon>
        <taxon>Bacillati</taxon>
        <taxon>Actinomycetota</taxon>
        <taxon>Actinomycetes</taxon>
        <taxon>Micrococcales</taxon>
        <taxon>Microbacteriaceae</taxon>
        <taxon>Cryobacterium</taxon>
    </lineage>
</organism>
<evidence type="ECO:0000256" key="1">
    <source>
        <dbReference type="SAM" id="MobiDB-lite"/>
    </source>
</evidence>
<dbReference type="InterPro" id="IPR025246">
    <property type="entry name" value="IS30-like_HTH"/>
</dbReference>
<keyword evidence="4" id="KW-1185">Reference proteome</keyword>
<dbReference type="OrthoDB" id="9803231at2"/>
<dbReference type="AlphaFoldDB" id="A0A4R8UHD0"/>
<dbReference type="EMBL" id="SOEZ01000010">
    <property type="protein sequence ID" value="TFB55981.1"/>
    <property type="molecule type" value="Genomic_DNA"/>
</dbReference>
<dbReference type="GO" id="GO:0005829">
    <property type="term" value="C:cytosol"/>
    <property type="evidence" value="ECO:0007669"/>
    <property type="project" value="TreeGrafter"/>
</dbReference>
<feature type="domain" description="Transposase IS30-like HTH" evidence="2">
    <location>
        <begin position="65"/>
        <end position="106"/>
    </location>
</feature>
<accession>A0A4R8UHD0</accession>
<dbReference type="InterPro" id="IPR009057">
    <property type="entry name" value="Homeodomain-like_sf"/>
</dbReference>
<dbReference type="SUPFAM" id="SSF46689">
    <property type="entry name" value="Homeodomain-like"/>
    <property type="match status" value="1"/>
</dbReference>
<dbReference type="Pfam" id="PF13936">
    <property type="entry name" value="HTH_38"/>
    <property type="match status" value="1"/>
</dbReference>
<evidence type="ECO:0000259" key="2">
    <source>
        <dbReference type="Pfam" id="PF13936"/>
    </source>
</evidence>